<organism evidence="3 4">
    <name type="scientific">Halocaridina rubra</name>
    <name type="common">Hawaiian red shrimp</name>
    <dbReference type="NCBI Taxonomy" id="373956"/>
    <lineage>
        <taxon>Eukaryota</taxon>
        <taxon>Metazoa</taxon>
        <taxon>Ecdysozoa</taxon>
        <taxon>Arthropoda</taxon>
        <taxon>Crustacea</taxon>
        <taxon>Multicrustacea</taxon>
        <taxon>Malacostraca</taxon>
        <taxon>Eumalacostraca</taxon>
        <taxon>Eucarida</taxon>
        <taxon>Decapoda</taxon>
        <taxon>Pleocyemata</taxon>
        <taxon>Caridea</taxon>
        <taxon>Atyoidea</taxon>
        <taxon>Atyidae</taxon>
        <taxon>Halocaridina</taxon>
    </lineage>
</organism>
<keyword evidence="4" id="KW-1185">Reference proteome</keyword>
<feature type="non-terminal residue" evidence="3">
    <location>
        <position position="1"/>
    </location>
</feature>
<sequence length="100" mass="10776">PPSKITMKGPSTVTAEKSFSIDCSTSPANPAANIYWLVQGFRVNNTHQEMIEDEGGGYVTKSKLIYKLKLPEVTQISVECQATNSASISTATNISIINVI</sequence>
<dbReference type="AlphaFoldDB" id="A0AAN9AG09"/>
<evidence type="ECO:0000313" key="3">
    <source>
        <dbReference type="EMBL" id="KAK7085777.1"/>
    </source>
</evidence>
<dbReference type="EMBL" id="JAXCGZ010000591">
    <property type="protein sequence ID" value="KAK7085777.1"/>
    <property type="molecule type" value="Genomic_DNA"/>
</dbReference>
<protein>
    <recommendedName>
        <fullName evidence="2">Ig-like domain-containing protein</fullName>
    </recommendedName>
</protein>
<comment type="caution">
    <text evidence="3">The sequence shown here is derived from an EMBL/GenBank/DDBJ whole genome shotgun (WGS) entry which is preliminary data.</text>
</comment>
<evidence type="ECO:0000313" key="4">
    <source>
        <dbReference type="Proteomes" id="UP001381693"/>
    </source>
</evidence>
<dbReference type="PROSITE" id="PS50835">
    <property type="entry name" value="IG_LIKE"/>
    <property type="match status" value="1"/>
</dbReference>
<dbReference type="InterPro" id="IPR007110">
    <property type="entry name" value="Ig-like_dom"/>
</dbReference>
<gene>
    <name evidence="3" type="ORF">SK128_026515</name>
</gene>
<reference evidence="3 4" key="1">
    <citation type="submission" date="2023-11" db="EMBL/GenBank/DDBJ databases">
        <title>Halocaridina rubra genome assembly.</title>
        <authorList>
            <person name="Smith C."/>
        </authorList>
    </citation>
    <scope>NUCLEOTIDE SEQUENCE [LARGE SCALE GENOMIC DNA]</scope>
    <source>
        <strain evidence="3">EP-1</strain>
        <tissue evidence="3">Whole</tissue>
    </source>
</reference>
<feature type="domain" description="Ig-like" evidence="2">
    <location>
        <begin position="2"/>
        <end position="95"/>
    </location>
</feature>
<dbReference type="Gene3D" id="2.60.40.10">
    <property type="entry name" value="Immunoglobulins"/>
    <property type="match status" value="1"/>
</dbReference>
<dbReference type="Proteomes" id="UP001381693">
    <property type="component" value="Unassembled WGS sequence"/>
</dbReference>
<dbReference type="Pfam" id="PF08205">
    <property type="entry name" value="C2-set_2"/>
    <property type="match status" value="1"/>
</dbReference>
<dbReference type="InterPro" id="IPR036179">
    <property type="entry name" value="Ig-like_dom_sf"/>
</dbReference>
<name>A0AAN9AG09_HALRR</name>
<dbReference type="InterPro" id="IPR013162">
    <property type="entry name" value="CD80_C2-set"/>
</dbReference>
<feature type="non-terminal residue" evidence="3">
    <location>
        <position position="100"/>
    </location>
</feature>
<evidence type="ECO:0000259" key="2">
    <source>
        <dbReference type="PROSITE" id="PS50835"/>
    </source>
</evidence>
<dbReference type="SUPFAM" id="SSF48726">
    <property type="entry name" value="Immunoglobulin"/>
    <property type="match status" value="1"/>
</dbReference>
<proteinExistence type="predicted"/>
<accession>A0AAN9AG09</accession>
<keyword evidence="1" id="KW-1015">Disulfide bond</keyword>
<evidence type="ECO:0000256" key="1">
    <source>
        <dbReference type="ARBA" id="ARBA00023157"/>
    </source>
</evidence>
<dbReference type="InterPro" id="IPR013783">
    <property type="entry name" value="Ig-like_fold"/>
</dbReference>